<comment type="similarity">
    <text evidence="3">Belongs to the EME1/MMS4 family.</text>
</comment>
<evidence type="ECO:0000256" key="14">
    <source>
        <dbReference type="SAM" id="MobiDB-lite"/>
    </source>
</evidence>
<feature type="compositionally biased region" description="Basic and acidic residues" evidence="14">
    <location>
        <begin position="234"/>
        <end position="266"/>
    </location>
</feature>
<evidence type="ECO:0000256" key="1">
    <source>
        <dbReference type="ARBA" id="ARBA00001946"/>
    </source>
</evidence>
<dbReference type="InterPro" id="IPR042530">
    <property type="entry name" value="EME1/EME2_C"/>
</dbReference>
<evidence type="ECO:0000256" key="9">
    <source>
        <dbReference type="ARBA" id="ARBA00022842"/>
    </source>
</evidence>
<feature type="domain" description="ERCC4" evidence="15">
    <location>
        <begin position="291"/>
        <end position="570"/>
    </location>
</feature>
<keyword evidence="10" id="KW-0233">DNA recombination</keyword>
<keyword evidence="12" id="KW-0539">Nucleus</keyword>
<dbReference type="InterPro" id="IPR006166">
    <property type="entry name" value="ERCC4_domain"/>
</dbReference>
<dbReference type="Gene3D" id="3.40.50.10130">
    <property type="match status" value="1"/>
</dbReference>
<gene>
    <name evidence="16" type="ORF">IAS62_004828</name>
</gene>
<evidence type="ECO:0000313" key="16">
    <source>
        <dbReference type="EMBL" id="WVO23474.1"/>
    </source>
</evidence>
<feature type="region of interest" description="Disordered" evidence="14">
    <location>
        <begin position="234"/>
        <end position="268"/>
    </location>
</feature>
<keyword evidence="8" id="KW-0378">Hydrolase</keyword>
<sequence>MPAAEVVVISDDGDDDDDDDDDRSDGSDGSDGSDQEIHLIANPVFSYSQQSTSRPALPLSLASGNRIGNENGNRSTAIVIDSDSEDGIDGIETDDDDDDGEDQDILGLLSQMADNSMAAAATARTRIRTIGSTQSTSVLETCHGARTEITETGSTRRRPLGKSQTLAESILTQVDSLDKTHASPPTPPMSLVPVEKSKKRASFGDETGAQKRSKIIDDTNGLLTREEKAAIKASEREAKAAQKAKEKEARQLERDTAKAAREAEKSYRRKVANVNKLRTSKQDALREIHLYLSADMSLPSSPIASALPEIRNRIQDCQSTLHFLPESDSPIPGVIRFKRYLQARWDPESKRFVPLDDPRWVWEKTVLVIITAEELVDKIAEGGEEGEGQGGGEKDVLAEWVSDVRLLLGLTMSDQVVLVIKGLQKYYSKSRALAHKDYINAARAGLEGGSGRGSTATKTARINGRPTRDRIEAEMVRLQVAEHCFLVHVEKTQDVEDWVYNIAGDIALRPYKLISKSHLNFAPAEGSKKALQPTAVLELMLQEVHGITPSAAAGITEKYPTFRRLMEAFEMEEQRGGVERAEMMLQFCEVKNLKSGHASGRNLNKALSKRVYNAFRGTDSLSLA</sequence>
<dbReference type="PANTHER" id="PTHR21077">
    <property type="entry name" value="EME1 PROTEIN"/>
    <property type="match status" value="1"/>
</dbReference>
<keyword evidence="5" id="KW-0479">Metal-binding</keyword>
<keyword evidence="4" id="KW-0540">Nuclease</keyword>
<reference evidence="16 17" key="1">
    <citation type="submission" date="2024-01" db="EMBL/GenBank/DDBJ databases">
        <title>Comparative genomics of Cryptococcus and Kwoniella reveals pathogenesis evolution and contrasting modes of karyotype evolution via chromosome fusion or intercentromeric recombination.</title>
        <authorList>
            <person name="Coelho M.A."/>
            <person name="David-Palma M."/>
            <person name="Shea T."/>
            <person name="Bowers K."/>
            <person name="McGinley-Smith S."/>
            <person name="Mohammad A.W."/>
            <person name="Gnirke A."/>
            <person name="Yurkov A.M."/>
            <person name="Nowrousian M."/>
            <person name="Sun S."/>
            <person name="Cuomo C.A."/>
            <person name="Heitman J."/>
        </authorList>
    </citation>
    <scope>NUCLEOTIDE SEQUENCE [LARGE SCALE GENOMIC DNA]</scope>
    <source>
        <strain evidence="16 17">7685027</strain>
    </source>
</reference>
<comment type="cofactor">
    <cofactor evidence="1">
        <name>Mg(2+)</name>
        <dbReference type="ChEBI" id="CHEBI:18420"/>
    </cofactor>
</comment>
<keyword evidence="6" id="KW-0255">Endonuclease</keyword>
<feature type="region of interest" description="Disordered" evidence="14">
    <location>
        <begin position="1"/>
        <end position="41"/>
    </location>
</feature>
<name>A0ABZ2B022_9TREE</name>
<dbReference type="Gene3D" id="1.10.150.670">
    <property type="entry name" value="Crossover junction endonuclease EME1, DNA-binding domain"/>
    <property type="match status" value="1"/>
</dbReference>
<evidence type="ECO:0000256" key="4">
    <source>
        <dbReference type="ARBA" id="ARBA00022722"/>
    </source>
</evidence>
<dbReference type="InterPro" id="IPR033310">
    <property type="entry name" value="Mms4/EME1/EME2"/>
</dbReference>
<proteinExistence type="inferred from homology"/>
<organism evidence="16 17">
    <name type="scientific">Cryptococcus decagattii</name>
    <dbReference type="NCBI Taxonomy" id="1859122"/>
    <lineage>
        <taxon>Eukaryota</taxon>
        <taxon>Fungi</taxon>
        <taxon>Dikarya</taxon>
        <taxon>Basidiomycota</taxon>
        <taxon>Agaricomycotina</taxon>
        <taxon>Tremellomycetes</taxon>
        <taxon>Tremellales</taxon>
        <taxon>Cryptococcaceae</taxon>
        <taxon>Cryptococcus</taxon>
        <taxon>Cryptococcus gattii species complex</taxon>
    </lineage>
</organism>
<evidence type="ECO:0000256" key="12">
    <source>
        <dbReference type="ARBA" id="ARBA00023242"/>
    </source>
</evidence>
<dbReference type="Proteomes" id="UP001432216">
    <property type="component" value="Chromosome 8"/>
</dbReference>
<keyword evidence="7" id="KW-0227">DNA damage</keyword>
<evidence type="ECO:0000256" key="5">
    <source>
        <dbReference type="ARBA" id="ARBA00022723"/>
    </source>
</evidence>
<keyword evidence="9" id="KW-0460">Magnesium</keyword>
<evidence type="ECO:0000256" key="10">
    <source>
        <dbReference type="ARBA" id="ARBA00023172"/>
    </source>
</evidence>
<dbReference type="PANTHER" id="PTHR21077:SF5">
    <property type="entry name" value="CROSSOVER JUNCTION ENDONUCLEASE MMS4"/>
    <property type="match status" value="1"/>
</dbReference>
<evidence type="ECO:0000256" key="7">
    <source>
        <dbReference type="ARBA" id="ARBA00022763"/>
    </source>
</evidence>
<evidence type="ECO:0000313" key="17">
    <source>
        <dbReference type="Proteomes" id="UP001432216"/>
    </source>
</evidence>
<keyword evidence="17" id="KW-1185">Reference proteome</keyword>
<feature type="region of interest" description="Disordered" evidence="14">
    <location>
        <begin position="177"/>
        <end position="220"/>
    </location>
</feature>
<evidence type="ECO:0000259" key="15">
    <source>
        <dbReference type="SMART" id="SM00891"/>
    </source>
</evidence>
<accession>A0ABZ2B022</accession>
<feature type="compositionally biased region" description="Acidic residues" evidence="14">
    <location>
        <begin position="11"/>
        <end position="23"/>
    </location>
</feature>
<dbReference type="GeneID" id="89991599"/>
<evidence type="ECO:0000256" key="8">
    <source>
        <dbReference type="ARBA" id="ARBA00022801"/>
    </source>
</evidence>
<protein>
    <recommendedName>
        <fullName evidence="15">ERCC4 domain-containing protein</fullName>
    </recommendedName>
</protein>
<dbReference type="RefSeq" id="XP_064722713.1">
    <property type="nucleotide sequence ID" value="XM_064866641.1"/>
</dbReference>
<evidence type="ECO:0000256" key="13">
    <source>
        <dbReference type="ARBA" id="ARBA00023254"/>
    </source>
</evidence>
<evidence type="ECO:0000256" key="11">
    <source>
        <dbReference type="ARBA" id="ARBA00023204"/>
    </source>
</evidence>
<evidence type="ECO:0000256" key="3">
    <source>
        <dbReference type="ARBA" id="ARBA00005313"/>
    </source>
</evidence>
<comment type="subcellular location">
    <subcellularLocation>
        <location evidence="2">Nucleus</location>
    </subcellularLocation>
</comment>
<keyword evidence="11" id="KW-0234">DNA repair</keyword>
<dbReference type="EMBL" id="CP143813">
    <property type="protein sequence ID" value="WVO23474.1"/>
    <property type="molecule type" value="Genomic_DNA"/>
</dbReference>
<dbReference type="SMART" id="SM00891">
    <property type="entry name" value="ERCC4"/>
    <property type="match status" value="1"/>
</dbReference>
<keyword evidence="13" id="KW-0469">Meiosis</keyword>
<dbReference type="CDD" id="cd20085">
    <property type="entry name" value="XPF_nuclease_Mms4"/>
    <property type="match status" value="1"/>
</dbReference>
<evidence type="ECO:0000256" key="2">
    <source>
        <dbReference type="ARBA" id="ARBA00004123"/>
    </source>
</evidence>
<dbReference type="InterPro" id="IPR047521">
    <property type="entry name" value="XPF_nuclease_EME1_ascomycetes"/>
</dbReference>
<evidence type="ECO:0000256" key="6">
    <source>
        <dbReference type="ARBA" id="ARBA00022759"/>
    </source>
</evidence>